<protein>
    <submittedName>
        <fullName evidence="1">Uncharacterized protein</fullName>
    </submittedName>
</protein>
<dbReference type="RefSeq" id="WP_395119880.1">
    <property type="nucleotide sequence ID" value="NZ_CP170721.1"/>
</dbReference>
<dbReference type="AlphaFoldDB" id="A0AB74UUC2"/>
<dbReference type="EMBL" id="CP170721">
    <property type="protein sequence ID" value="XIA18932.1"/>
    <property type="molecule type" value="Genomic_DNA"/>
</dbReference>
<evidence type="ECO:0000313" key="1">
    <source>
        <dbReference type="EMBL" id="XIA18932.1"/>
    </source>
</evidence>
<organism evidence="1">
    <name type="scientific">Rhodanobacter sp. FW102-FHT14D07</name>
    <dbReference type="NCBI Taxonomy" id="3351462"/>
    <lineage>
        <taxon>Bacteria</taxon>
        <taxon>Pseudomonadati</taxon>
        <taxon>Pseudomonadota</taxon>
        <taxon>Gammaproteobacteria</taxon>
        <taxon>Lysobacterales</taxon>
        <taxon>Rhodanobacteraceae</taxon>
        <taxon>Rhodanobacter</taxon>
    </lineage>
</organism>
<sequence length="110" mass="12502">MSLYTWQEPNLWGVLDDTLRVRIGRTEEGYLWISVDIQMWPDRPTMGNFTHGDTNRYAPGEITISEDGLLTAMHRHPAEHDFRSGFSLRVPLSFVSPLRVALERAGGSNS</sequence>
<gene>
    <name evidence="1" type="ORF">ACFYG5_01965</name>
</gene>
<accession>A0AB74UUC2</accession>
<name>A0AB74UUC2_9GAMM</name>
<proteinExistence type="predicted"/>
<reference evidence="1" key="1">
    <citation type="submission" date="2024-10" db="EMBL/GenBank/DDBJ databases">
        <authorList>
            <person name="Lesea H.P."/>
            <person name="Kuehl J.V."/>
            <person name="Chandonia J.-M."/>
        </authorList>
    </citation>
    <scope>NUCLEOTIDE SEQUENCE</scope>
    <source>
        <strain evidence="1">FW102-FHT14D07</strain>
    </source>
</reference>